<evidence type="ECO:0000256" key="4">
    <source>
        <dbReference type="ARBA" id="ARBA00022969"/>
    </source>
</evidence>
<keyword evidence="6" id="KW-0961">Cell wall biogenesis/degradation</keyword>
<dbReference type="CDD" id="cd06583">
    <property type="entry name" value="PGRP"/>
    <property type="match status" value="1"/>
</dbReference>
<dbReference type="InterPro" id="IPR051206">
    <property type="entry name" value="NAMLAA_amidase_2"/>
</dbReference>
<protein>
    <recommendedName>
        <fullName evidence="2">N-acetylmuramoyl-L-alanine amidase</fullName>
        <ecNumber evidence="2">3.5.1.28</ecNumber>
    </recommendedName>
</protein>
<evidence type="ECO:0000259" key="7">
    <source>
        <dbReference type="SMART" id="SM00644"/>
    </source>
</evidence>
<keyword evidence="4" id="KW-0749">Sporulation</keyword>
<evidence type="ECO:0000313" key="8">
    <source>
        <dbReference type="EMBL" id="MBW8635658.1"/>
    </source>
</evidence>
<dbReference type="PANTHER" id="PTHR30417:SF11">
    <property type="entry name" value="N-ACETYLMURAMOYL-L-ALANINE AMIDASE XLYA"/>
    <property type="match status" value="1"/>
</dbReference>
<evidence type="ECO:0000256" key="6">
    <source>
        <dbReference type="ARBA" id="ARBA00023316"/>
    </source>
</evidence>
<dbReference type="Gene3D" id="3.40.80.10">
    <property type="entry name" value="Peptidoglycan recognition protein-like"/>
    <property type="match status" value="1"/>
</dbReference>
<dbReference type="GO" id="GO:0030420">
    <property type="term" value="P:establishment of competence for transformation"/>
    <property type="evidence" value="ECO:0007669"/>
    <property type="project" value="UniProtKB-KW"/>
</dbReference>
<dbReference type="EMBL" id="JAICBX010000001">
    <property type="protein sequence ID" value="MBW8635658.1"/>
    <property type="molecule type" value="Genomic_DNA"/>
</dbReference>
<gene>
    <name evidence="8" type="ORF">K1W69_00545</name>
</gene>
<dbReference type="SMART" id="SM00644">
    <property type="entry name" value="Ami_2"/>
    <property type="match status" value="1"/>
</dbReference>
<reference evidence="8" key="1">
    <citation type="submission" date="2021-08" db="EMBL/GenBank/DDBJ databases">
        <title>Hoeflea bacterium WL0058 sp. nov., isolated from the sediment.</title>
        <authorList>
            <person name="Wang L."/>
            <person name="Zhang D."/>
        </authorList>
    </citation>
    <scope>NUCLEOTIDE SEQUENCE</scope>
    <source>
        <strain evidence="8">WL0058</strain>
    </source>
</reference>
<dbReference type="EC" id="3.5.1.28" evidence="2"/>
<dbReference type="Proteomes" id="UP001196509">
    <property type="component" value="Unassembled WGS sequence"/>
</dbReference>
<dbReference type="GO" id="GO:0030435">
    <property type="term" value="P:sporulation resulting in formation of a cellular spore"/>
    <property type="evidence" value="ECO:0007669"/>
    <property type="project" value="UniProtKB-KW"/>
</dbReference>
<keyword evidence="3 8" id="KW-0378">Hydrolase</keyword>
<dbReference type="GO" id="GO:0009254">
    <property type="term" value="P:peptidoglycan turnover"/>
    <property type="evidence" value="ECO:0007669"/>
    <property type="project" value="TreeGrafter"/>
</dbReference>
<dbReference type="GO" id="GO:0009253">
    <property type="term" value="P:peptidoglycan catabolic process"/>
    <property type="evidence" value="ECO:0007669"/>
    <property type="project" value="InterPro"/>
</dbReference>
<evidence type="ECO:0000256" key="2">
    <source>
        <dbReference type="ARBA" id="ARBA00011901"/>
    </source>
</evidence>
<dbReference type="GO" id="GO:0008745">
    <property type="term" value="F:N-acetylmuramoyl-L-alanine amidase activity"/>
    <property type="evidence" value="ECO:0007669"/>
    <property type="project" value="UniProtKB-EC"/>
</dbReference>
<dbReference type="InterPro" id="IPR036505">
    <property type="entry name" value="Amidase/PGRP_sf"/>
</dbReference>
<dbReference type="RefSeq" id="WP_220226387.1">
    <property type="nucleotide sequence ID" value="NZ_JAICBX010000001.1"/>
</dbReference>
<evidence type="ECO:0000256" key="1">
    <source>
        <dbReference type="ARBA" id="ARBA00001561"/>
    </source>
</evidence>
<evidence type="ECO:0000256" key="3">
    <source>
        <dbReference type="ARBA" id="ARBA00022801"/>
    </source>
</evidence>
<organism evidence="8 9">
    <name type="scientific">Flavimaribacter sediminis</name>
    <dbReference type="NCBI Taxonomy" id="2865987"/>
    <lineage>
        <taxon>Bacteria</taxon>
        <taxon>Pseudomonadati</taxon>
        <taxon>Pseudomonadota</taxon>
        <taxon>Alphaproteobacteria</taxon>
        <taxon>Hyphomicrobiales</taxon>
        <taxon>Rhizobiaceae</taxon>
        <taxon>Flavimaribacter</taxon>
    </lineage>
</organism>
<dbReference type="InterPro" id="IPR002502">
    <property type="entry name" value="Amidase_domain"/>
</dbReference>
<name>A0AAE2ZFK1_9HYPH</name>
<evidence type="ECO:0000256" key="5">
    <source>
        <dbReference type="ARBA" id="ARBA00023287"/>
    </source>
</evidence>
<accession>A0AAE2ZFK1</accession>
<keyword evidence="9" id="KW-1185">Reference proteome</keyword>
<dbReference type="PANTHER" id="PTHR30417">
    <property type="entry name" value="N-ACETYLMURAMOYL-L-ALANINE AMIDASE AMID"/>
    <property type="match status" value="1"/>
</dbReference>
<comment type="caution">
    <text evidence="8">The sequence shown here is derived from an EMBL/GenBank/DDBJ whole genome shotgun (WGS) entry which is preliminary data.</text>
</comment>
<dbReference type="GO" id="GO:0071555">
    <property type="term" value="P:cell wall organization"/>
    <property type="evidence" value="ECO:0007669"/>
    <property type="project" value="UniProtKB-KW"/>
</dbReference>
<dbReference type="Pfam" id="PF01510">
    <property type="entry name" value="Amidase_2"/>
    <property type="match status" value="1"/>
</dbReference>
<feature type="domain" description="N-acetylmuramoyl-L-alanine amidase" evidence="7">
    <location>
        <begin position="21"/>
        <end position="169"/>
    </location>
</feature>
<comment type="catalytic activity">
    <reaction evidence="1">
        <text>Hydrolyzes the link between N-acetylmuramoyl residues and L-amino acid residues in certain cell-wall glycopeptides.</text>
        <dbReference type="EC" id="3.5.1.28"/>
    </reaction>
</comment>
<dbReference type="SUPFAM" id="SSF55846">
    <property type="entry name" value="N-acetylmuramoyl-L-alanine amidase-like"/>
    <property type="match status" value="1"/>
</dbReference>
<dbReference type="AlphaFoldDB" id="A0AAE2ZFK1"/>
<sequence>MNRQELGQSLNLKIEMIPEGASNRSGRTITPQYITIHNTSNDRAGADANAHSRFVREKGCYVLPSGKQNFVSWHFTVDDKCVIKHLPVNERAIHAGAGNAVSIGIEICMHKGIDQAAANARAERLVAALMHDLNIAPANVRPHKAWTGKACPVLLLSTFDGFVRNSDRMCREVRAYVVPESLLSAREFEAPEPPAEDVVLESLGVGPEEEISHDEEHELIAEAVNAFVQ</sequence>
<keyword evidence="5" id="KW-0178">Competence</keyword>
<evidence type="ECO:0000313" key="9">
    <source>
        <dbReference type="Proteomes" id="UP001196509"/>
    </source>
</evidence>
<proteinExistence type="predicted"/>